<feature type="transmembrane region" description="Helical" evidence="4">
    <location>
        <begin position="494"/>
        <end position="516"/>
    </location>
</feature>
<dbReference type="PROSITE" id="PS50212">
    <property type="entry name" value="RASGEF_NTER"/>
    <property type="match status" value="1"/>
</dbReference>
<feature type="transmembrane region" description="Helical" evidence="4">
    <location>
        <begin position="377"/>
        <end position="396"/>
    </location>
</feature>
<dbReference type="InterPro" id="IPR000651">
    <property type="entry name" value="Ras-like_Gua-exchang_fac_N"/>
</dbReference>
<sequence length="1307" mass="139689">MIITMHHRTDEYGGGYSAYGVWDSFVTPTRRQEHRAVGWGGRHSPFAGLDLRPHPRSEAPSRVVARDRARFSHSRGRSEHVDDEPRFPFSRGSLFEAASQGRLGPRPVSPAHNDNDLDDITIGSSLPSSPFARSPREGSPRRQGRHESGASSSGGDNDDDETSGCAALMRARARPATVQAGYASRRAQWREPSDSRSGGGSGRSEGGSESDGIPLVWRRSEGGDMAVVALDTDDVRGGGSRPGSAAATPRPGTSAAAAGDGTSRASTAAEAGSARASPSSGGLRRMASHRSIVLGASWRRVVDQALAMAAESDDASGVLVPLVTGWRGRMDKGVTSLVLSPVFVAALTLALLLSVVVDDILMAAALPLSPHQAALGVLAGLVHLVAAGLLAGQILVSARVGKARYLRSVVFATELASLVSFVFPIISLGAGQPAEWLLFGRLEPNARMAAWQACHGVVIATRCLGFGRAMVWVGMAAATRFRGSVHGVARFAHVSVYGVLGAAVATWVCVAVLVAAPPLAPHLHAAMYSVEAATNATTLHPLTPPAWVAPFVAAYGGGSGDPELVALKVLGQRMRIASSGATTKFQPMYVVHAMTASGTHAVLDVSAHAATVGGLALVRTLCLVAVLFASAVGVSTAVTHQLGLWIARTLVLVGSLCDSVSSESGRHVGVGDGGGDASAREAKNGGHAVSFAQQMDVSLASLAPEPVNRSGSEAVMRTRYLELRVAQLERNVLEALPEIEVEVSQMSTSSSSSYDSYSSEYGARWAAALGRRSSSCSVAGWEELSRGTSSDSSATISSLGLTPSWSTTASSDSEQAIYREQVRGMRARKKKQLARQALARKRKRRRRRAAARVRRIQEHAVLGGGSYEAVHIEFDAVERLFRTRIDGRFGYEGGILVAAPVYGLLEKLMHPPSWEARFQTMIVVTHVMFMSSRDLLEALVLRFCAPHPKALVRRVEGRSETTTSWSADDEREFEVQVARPVRELIVSVVAEWAARRPGDFGQASVTRRMLDEFVGRLCPAVGLSSGSKTVLEALGKAASIAHARPSPGSAPVPRLVGGPMSLVTVDATEVARQLTLVESHLYRRVTAEQLVGLGWTKADKDRRSPDVMRVFDHFNRVGAWVQASILEPVRASGRAERVEKFIAIARELRELNNLNGVLEIYGGLTSHAVKRLSHTWKKVSPEALAELESMRELGSAKASHKAYREALARCGGQACVPFLGVFLRDLVLVHEGNETMVDGNAESGGMVQVNVRKCAMTSETVLSILGWQEYLYPFVAVPEVRRLWEDSTLMTEDELFALSLCVEPRLS</sequence>
<feature type="transmembrane region" description="Helical" evidence="4">
    <location>
        <begin position="408"/>
        <end position="430"/>
    </location>
</feature>
<keyword evidence="4" id="KW-0472">Membrane</keyword>
<dbReference type="Proteomes" id="UP000054408">
    <property type="component" value="Unassembled WGS sequence"/>
</dbReference>
<dbReference type="eggNOG" id="KOG3417">
    <property type="taxonomic scope" value="Eukaryota"/>
</dbReference>
<dbReference type="SMART" id="SM00147">
    <property type="entry name" value="RasGEF"/>
    <property type="match status" value="1"/>
</dbReference>
<protein>
    <recommendedName>
        <fullName evidence="9">Ras-GEF domain-containing protein</fullName>
    </recommendedName>
</protein>
<dbReference type="Gene3D" id="1.10.840.10">
    <property type="entry name" value="Ras guanine-nucleotide exchange factors catalytic domain"/>
    <property type="match status" value="1"/>
</dbReference>
<gene>
    <name evidence="7" type="ORF">AMSG_10857</name>
</gene>
<feature type="domain" description="N-terminal Ras-GEF" evidence="6">
    <location>
        <begin position="892"/>
        <end position="1038"/>
    </location>
</feature>
<keyword evidence="1 2" id="KW-0344">Guanine-nucleotide releasing factor</keyword>
<dbReference type="EMBL" id="GL349497">
    <property type="protein sequence ID" value="KNC55228.1"/>
    <property type="molecule type" value="Genomic_DNA"/>
</dbReference>
<organism evidence="7 8">
    <name type="scientific">Thecamonas trahens ATCC 50062</name>
    <dbReference type="NCBI Taxonomy" id="461836"/>
    <lineage>
        <taxon>Eukaryota</taxon>
        <taxon>Apusozoa</taxon>
        <taxon>Apusomonadida</taxon>
        <taxon>Apusomonadidae</taxon>
        <taxon>Thecamonas</taxon>
    </lineage>
</organism>
<evidence type="ECO:0000313" key="8">
    <source>
        <dbReference type="Proteomes" id="UP000054408"/>
    </source>
</evidence>
<feature type="transmembrane region" description="Helical" evidence="4">
    <location>
        <begin position="337"/>
        <end position="357"/>
    </location>
</feature>
<dbReference type="OrthoDB" id="546434at2759"/>
<dbReference type="PROSITE" id="PS50009">
    <property type="entry name" value="RASGEF_CAT"/>
    <property type="match status" value="1"/>
</dbReference>
<dbReference type="RefSeq" id="XP_013753158.1">
    <property type="nucleotide sequence ID" value="XM_013897704.1"/>
</dbReference>
<dbReference type="Pfam" id="PF00618">
    <property type="entry name" value="RasGEF_N"/>
    <property type="match status" value="1"/>
</dbReference>
<evidence type="ECO:0008006" key="9">
    <source>
        <dbReference type="Google" id="ProtNLM"/>
    </source>
</evidence>
<evidence type="ECO:0000259" key="5">
    <source>
        <dbReference type="PROSITE" id="PS50009"/>
    </source>
</evidence>
<dbReference type="InterPro" id="IPR001895">
    <property type="entry name" value="RASGEF_cat_dom"/>
</dbReference>
<dbReference type="Gene3D" id="1.20.870.10">
    <property type="entry name" value="Son of sevenless (SoS) protein Chain: S domain 1"/>
    <property type="match status" value="1"/>
</dbReference>
<reference evidence="7 8" key="1">
    <citation type="submission" date="2010-05" db="EMBL/GenBank/DDBJ databases">
        <title>The Genome Sequence of Thecamonas trahens ATCC 50062.</title>
        <authorList>
            <consortium name="The Broad Institute Genome Sequencing Platform"/>
            <person name="Russ C."/>
            <person name="Cuomo C."/>
            <person name="Shea T."/>
            <person name="Young S.K."/>
            <person name="Zeng Q."/>
            <person name="Koehrsen M."/>
            <person name="Haas B."/>
            <person name="Borodovsky M."/>
            <person name="Guigo R."/>
            <person name="Alvarado L."/>
            <person name="Berlin A."/>
            <person name="Bochicchio J."/>
            <person name="Borenstein D."/>
            <person name="Chapman S."/>
            <person name="Chen Z."/>
            <person name="Freedman E."/>
            <person name="Gellesch M."/>
            <person name="Goldberg J."/>
            <person name="Griggs A."/>
            <person name="Gujja S."/>
            <person name="Heilman E."/>
            <person name="Heiman D."/>
            <person name="Hepburn T."/>
            <person name="Howarth C."/>
            <person name="Jen D."/>
            <person name="Larson L."/>
            <person name="Mehta T."/>
            <person name="Park D."/>
            <person name="Pearson M."/>
            <person name="Roberts A."/>
            <person name="Saif S."/>
            <person name="Shenoy N."/>
            <person name="Sisk P."/>
            <person name="Stolte C."/>
            <person name="Sykes S."/>
            <person name="Thomson T."/>
            <person name="Walk T."/>
            <person name="White J."/>
            <person name="Yandava C."/>
            <person name="Burger G."/>
            <person name="Gray M.W."/>
            <person name="Holland P.W.H."/>
            <person name="King N."/>
            <person name="Lang F.B.F."/>
            <person name="Roger A.J."/>
            <person name="Ruiz-Trillo I."/>
            <person name="Lander E."/>
            <person name="Nusbaum C."/>
        </authorList>
    </citation>
    <scope>NUCLEOTIDE SEQUENCE [LARGE SCALE GENOMIC DNA]</scope>
    <source>
        <strain evidence="7 8">ATCC 50062</strain>
    </source>
</reference>
<feature type="domain" description="Ras-GEF" evidence="5">
    <location>
        <begin position="1066"/>
        <end position="1305"/>
    </location>
</feature>
<dbReference type="PANTHER" id="PTHR23113">
    <property type="entry name" value="GUANINE NUCLEOTIDE EXCHANGE FACTOR"/>
    <property type="match status" value="1"/>
</dbReference>
<evidence type="ECO:0000256" key="3">
    <source>
        <dbReference type="SAM" id="MobiDB-lite"/>
    </source>
</evidence>
<feature type="compositionally biased region" description="Low complexity" evidence="3">
    <location>
        <begin position="242"/>
        <end position="283"/>
    </location>
</feature>
<evidence type="ECO:0000256" key="2">
    <source>
        <dbReference type="PROSITE-ProRule" id="PRU00168"/>
    </source>
</evidence>
<feature type="region of interest" description="Disordered" evidence="3">
    <location>
        <begin position="233"/>
        <end position="283"/>
    </location>
</feature>
<dbReference type="STRING" id="461836.A0A0L0DUQ5"/>
<feature type="region of interest" description="Disordered" evidence="3">
    <location>
        <begin position="37"/>
        <end position="220"/>
    </location>
</feature>
<proteinExistence type="predicted"/>
<feature type="transmembrane region" description="Helical" evidence="4">
    <location>
        <begin position="450"/>
        <end position="473"/>
    </location>
</feature>
<evidence type="ECO:0000256" key="1">
    <source>
        <dbReference type="ARBA" id="ARBA00022658"/>
    </source>
</evidence>
<name>A0A0L0DUQ5_THETB</name>
<dbReference type="GO" id="GO:0007265">
    <property type="term" value="P:Ras protein signal transduction"/>
    <property type="evidence" value="ECO:0007669"/>
    <property type="project" value="TreeGrafter"/>
</dbReference>
<dbReference type="SUPFAM" id="SSF48366">
    <property type="entry name" value="Ras GEF"/>
    <property type="match status" value="1"/>
</dbReference>
<dbReference type="CDD" id="cd00155">
    <property type="entry name" value="RasGEF"/>
    <property type="match status" value="1"/>
</dbReference>
<dbReference type="GO" id="GO:0005886">
    <property type="term" value="C:plasma membrane"/>
    <property type="evidence" value="ECO:0007669"/>
    <property type="project" value="TreeGrafter"/>
</dbReference>
<keyword evidence="8" id="KW-1185">Reference proteome</keyword>
<accession>A0A0L0DUQ5</accession>
<dbReference type="PANTHER" id="PTHR23113:SF348">
    <property type="entry name" value="GUANYL-NUCLEOTIDE EXCHANGE FACTOR RASGEF, PUTATIVE (AFU_ORTHOLOGUE AFUA_1G04700)-RELATED"/>
    <property type="match status" value="1"/>
</dbReference>
<evidence type="ECO:0000313" key="7">
    <source>
        <dbReference type="EMBL" id="KNC55228.1"/>
    </source>
</evidence>
<feature type="compositionally biased region" description="Basic and acidic residues" evidence="3">
    <location>
        <begin position="134"/>
        <end position="148"/>
    </location>
</feature>
<dbReference type="InterPro" id="IPR036964">
    <property type="entry name" value="RASGEF_cat_dom_sf"/>
</dbReference>
<keyword evidence="4" id="KW-0812">Transmembrane</keyword>
<dbReference type="InterPro" id="IPR023578">
    <property type="entry name" value="Ras_GEF_dom_sf"/>
</dbReference>
<keyword evidence="4" id="KW-1133">Transmembrane helix</keyword>
<dbReference type="GeneID" id="25568974"/>
<evidence type="ECO:0000259" key="6">
    <source>
        <dbReference type="PROSITE" id="PS50212"/>
    </source>
</evidence>
<feature type="compositionally biased region" description="Basic and acidic residues" evidence="3">
    <location>
        <begin position="51"/>
        <end position="86"/>
    </location>
</feature>
<dbReference type="Pfam" id="PF00617">
    <property type="entry name" value="RasGEF"/>
    <property type="match status" value="1"/>
</dbReference>
<dbReference type="InterPro" id="IPR008937">
    <property type="entry name" value="Ras-like_GEF"/>
</dbReference>
<evidence type="ECO:0000256" key="4">
    <source>
        <dbReference type="SAM" id="Phobius"/>
    </source>
</evidence>
<dbReference type="GO" id="GO:0005085">
    <property type="term" value="F:guanyl-nucleotide exchange factor activity"/>
    <property type="evidence" value="ECO:0007669"/>
    <property type="project" value="UniProtKB-KW"/>
</dbReference>